<feature type="transmembrane region" description="Helical" evidence="2">
    <location>
        <begin position="94"/>
        <end position="116"/>
    </location>
</feature>
<keyword evidence="2" id="KW-0472">Membrane</keyword>
<evidence type="ECO:0000256" key="2">
    <source>
        <dbReference type="SAM" id="Phobius"/>
    </source>
</evidence>
<dbReference type="InterPro" id="IPR037185">
    <property type="entry name" value="EmrE-like"/>
</dbReference>
<feature type="transmembrane region" description="Helical" evidence="2">
    <location>
        <begin position="215"/>
        <end position="234"/>
    </location>
</feature>
<accession>A0A7S3MQG5</accession>
<feature type="transmembrane region" description="Helical" evidence="2">
    <location>
        <begin position="56"/>
        <end position="74"/>
    </location>
</feature>
<sequence length="271" mass="29771">MTSLAGLILVAYCFKFAKMAGINQGCLPCIFSMTIFYVSVLFYFKFGEKISMMKIVGTLLMIPCIVFLSLGGGPGGESSDETSQDEYSDSQKQVFAVISVIFAMSAPFFWTTKMLYLRKSEGEFGFNLFDIAIDAQIYMNIVATGLYIAYIVQDEFKASELLEGSIVAIFFILGDIFRSMAFRYGPGGPINALVGTQVIYQTLVNALFFDQPLGAYQYYGITAGVLATIIISTGDEMLDLCRAKPIKDSNASDGKKSLLEEPLANTLETKQ</sequence>
<protein>
    <recommendedName>
        <fullName evidence="4">EamA domain-containing protein</fullName>
    </recommendedName>
</protein>
<dbReference type="EMBL" id="HBIE01037495">
    <property type="protein sequence ID" value="CAE0316488.1"/>
    <property type="molecule type" value="Transcribed_RNA"/>
</dbReference>
<dbReference type="SUPFAM" id="SSF103481">
    <property type="entry name" value="Multidrug resistance efflux transporter EmrE"/>
    <property type="match status" value="1"/>
</dbReference>
<evidence type="ECO:0000256" key="1">
    <source>
        <dbReference type="SAM" id="MobiDB-lite"/>
    </source>
</evidence>
<gene>
    <name evidence="3" type="ORF">FEHR0123_LOCUS11465</name>
</gene>
<feature type="transmembrane region" description="Helical" evidence="2">
    <location>
        <begin position="25"/>
        <end position="44"/>
    </location>
</feature>
<keyword evidence="2" id="KW-0812">Transmembrane</keyword>
<name>A0A7S3MQG5_9SPIT</name>
<organism evidence="3">
    <name type="scientific">Favella ehrenbergii</name>
    <dbReference type="NCBI Taxonomy" id="182087"/>
    <lineage>
        <taxon>Eukaryota</taxon>
        <taxon>Sar</taxon>
        <taxon>Alveolata</taxon>
        <taxon>Ciliophora</taxon>
        <taxon>Intramacronucleata</taxon>
        <taxon>Spirotrichea</taxon>
        <taxon>Choreotrichia</taxon>
        <taxon>Tintinnida</taxon>
        <taxon>Xystonellidae</taxon>
        <taxon>Favella</taxon>
    </lineage>
</organism>
<evidence type="ECO:0000313" key="3">
    <source>
        <dbReference type="EMBL" id="CAE0316488.1"/>
    </source>
</evidence>
<feature type="region of interest" description="Disordered" evidence="1">
    <location>
        <begin position="249"/>
        <end position="271"/>
    </location>
</feature>
<proteinExistence type="predicted"/>
<dbReference type="AlphaFoldDB" id="A0A7S3MQG5"/>
<reference evidence="3" key="1">
    <citation type="submission" date="2021-01" db="EMBL/GenBank/DDBJ databases">
        <authorList>
            <person name="Corre E."/>
            <person name="Pelletier E."/>
            <person name="Niang G."/>
            <person name="Scheremetjew M."/>
            <person name="Finn R."/>
            <person name="Kale V."/>
            <person name="Holt S."/>
            <person name="Cochrane G."/>
            <person name="Meng A."/>
            <person name="Brown T."/>
            <person name="Cohen L."/>
        </authorList>
    </citation>
    <scope>NUCLEOTIDE SEQUENCE</scope>
    <source>
        <strain evidence="3">Fehren 1</strain>
    </source>
</reference>
<feature type="transmembrane region" description="Helical" evidence="2">
    <location>
        <begin position="128"/>
        <end position="152"/>
    </location>
</feature>
<keyword evidence="2" id="KW-1133">Transmembrane helix</keyword>
<evidence type="ECO:0008006" key="4">
    <source>
        <dbReference type="Google" id="ProtNLM"/>
    </source>
</evidence>